<keyword evidence="2" id="KW-1185">Reference proteome</keyword>
<reference evidence="1" key="1">
    <citation type="submission" date="2023-08" db="EMBL/GenBank/DDBJ databases">
        <authorList>
            <person name="Chen Y."/>
            <person name="Shah S."/>
            <person name="Dougan E. K."/>
            <person name="Thang M."/>
            <person name="Chan C."/>
        </authorList>
    </citation>
    <scope>NUCLEOTIDE SEQUENCE</scope>
</reference>
<proteinExistence type="predicted"/>
<evidence type="ECO:0000313" key="2">
    <source>
        <dbReference type="Proteomes" id="UP001178507"/>
    </source>
</evidence>
<comment type="caution">
    <text evidence="1">The sequence shown here is derived from an EMBL/GenBank/DDBJ whole genome shotgun (WGS) entry which is preliminary data.</text>
</comment>
<evidence type="ECO:0000313" key="1">
    <source>
        <dbReference type="EMBL" id="CAJ1403449.1"/>
    </source>
</evidence>
<accession>A0AA36JE70</accession>
<gene>
    <name evidence="1" type="ORF">EVOR1521_LOCUS26120</name>
</gene>
<organism evidence="1 2">
    <name type="scientific">Effrenium voratum</name>
    <dbReference type="NCBI Taxonomy" id="2562239"/>
    <lineage>
        <taxon>Eukaryota</taxon>
        <taxon>Sar</taxon>
        <taxon>Alveolata</taxon>
        <taxon>Dinophyceae</taxon>
        <taxon>Suessiales</taxon>
        <taxon>Symbiodiniaceae</taxon>
        <taxon>Effrenium</taxon>
    </lineage>
</organism>
<sequence>MAGPLTGAQGFEPCWTRGGFTYQDCCVGLPNPSCFDAVFTEERCCMDADNDPECWRFARRHISSALRLVEAQAASGPEALQLQAQALRRYSEDDGLLYAFCCNGFHNEYCWGPAVPEALLSDPDAWEGARA</sequence>
<name>A0AA36JE70_9DINO</name>
<protein>
    <submittedName>
        <fullName evidence="1">Uncharacterized protein</fullName>
    </submittedName>
</protein>
<dbReference type="Proteomes" id="UP001178507">
    <property type="component" value="Unassembled WGS sequence"/>
</dbReference>
<dbReference type="EMBL" id="CAUJNA010003496">
    <property type="protein sequence ID" value="CAJ1403449.1"/>
    <property type="molecule type" value="Genomic_DNA"/>
</dbReference>
<dbReference type="AlphaFoldDB" id="A0AA36JE70"/>